<dbReference type="Proteomes" id="UP000735302">
    <property type="component" value="Unassembled WGS sequence"/>
</dbReference>
<protein>
    <submittedName>
        <fullName evidence="1">Uncharacterized protein</fullName>
    </submittedName>
</protein>
<reference evidence="1 2" key="1">
    <citation type="journal article" date="2021" name="Elife">
        <title>Chloroplast acquisition without the gene transfer in kleptoplastic sea slugs, Plakobranchus ocellatus.</title>
        <authorList>
            <person name="Maeda T."/>
            <person name="Takahashi S."/>
            <person name="Yoshida T."/>
            <person name="Shimamura S."/>
            <person name="Takaki Y."/>
            <person name="Nagai Y."/>
            <person name="Toyoda A."/>
            <person name="Suzuki Y."/>
            <person name="Arimoto A."/>
            <person name="Ishii H."/>
            <person name="Satoh N."/>
            <person name="Nishiyama T."/>
            <person name="Hasebe M."/>
            <person name="Maruyama T."/>
            <person name="Minagawa J."/>
            <person name="Obokata J."/>
            <person name="Shigenobu S."/>
        </authorList>
    </citation>
    <scope>NUCLEOTIDE SEQUENCE [LARGE SCALE GENOMIC DNA]</scope>
</reference>
<evidence type="ECO:0000313" key="1">
    <source>
        <dbReference type="EMBL" id="GFN86976.1"/>
    </source>
</evidence>
<accession>A0AAV3YXR0</accession>
<evidence type="ECO:0000313" key="2">
    <source>
        <dbReference type="Proteomes" id="UP000735302"/>
    </source>
</evidence>
<proteinExistence type="predicted"/>
<dbReference type="EMBL" id="BLXT01001645">
    <property type="protein sequence ID" value="GFN86976.1"/>
    <property type="molecule type" value="Genomic_DNA"/>
</dbReference>
<dbReference type="AlphaFoldDB" id="A0AAV3YXR0"/>
<organism evidence="1 2">
    <name type="scientific">Plakobranchus ocellatus</name>
    <dbReference type="NCBI Taxonomy" id="259542"/>
    <lineage>
        <taxon>Eukaryota</taxon>
        <taxon>Metazoa</taxon>
        <taxon>Spiralia</taxon>
        <taxon>Lophotrochozoa</taxon>
        <taxon>Mollusca</taxon>
        <taxon>Gastropoda</taxon>
        <taxon>Heterobranchia</taxon>
        <taxon>Euthyneura</taxon>
        <taxon>Panpulmonata</taxon>
        <taxon>Sacoglossa</taxon>
        <taxon>Placobranchoidea</taxon>
        <taxon>Plakobranchidae</taxon>
        <taxon>Plakobranchus</taxon>
    </lineage>
</organism>
<name>A0AAV3YXR0_9GAST</name>
<keyword evidence="2" id="KW-1185">Reference proteome</keyword>
<sequence>MDKDVRASCRRPQTYRPLEVLHGEVEGVLPGVLYGQLGEQGKLHGVVAQYRRGVVGERAPRVWVGGYVRLVVRQAHLEVRMARFRADAVLSEAVAAGAVRCEAQVVAERADLELEHARGLGLPAQGNQRCPGV</sequence>
<comment type="caution">
    <text evidence="1">The sequence shown here is derived from an EMBL/GenBank/DDBJ whole genome shotgun (WGS) entry which is preliminary data.</text>
</comment>
<gene>
    <name evidence="1" type="ORF">PoB_001348200</name>
</gene>